<dbReference type="AlphaFoldDB" id="A0A178Y0U6"/>
<proteinExistence type="predicted"/>
<dbReference type="SUPFAM" id="SSF88874">
    <property type="entry name" value="Receptor-binding domain of short tail fibre protein gp12"/>
    <property type="match status" value="1"/>
</dbReference>
<name>A0A178Y0U6_9HYPH</name>
<dbReference type="RefSeq" id="WP_060563933.1">
    <property type="nucleotide sequence ID" value="NZ_LPUX01000053.1"/>
</dbReference>
<organism evidence="1 2">
    <name type="scientific">Sinorhizobium glycinis</name>
    <dbReference type="NCBI Taxonomy" id="1472378"/>
    <lineage>
        <taxon>Bacteria</taxon>
        <taxon>Pseudomonadati</taxon>
        <taxon>Pseudomonadota</taxon>
        <taxon>Alphaproteobacteria</taxon>
        <taxon>Hyphomicrobiales</taxon>
        <taxon>Rhizobiaceae</taxon>
        <taxon>Sinorhizobium/Ensifer group</taxon>
        <taxon>Sinorhizobium</taxon>
    </lineage>
</organism>
<dbReference type="Proteomes" id="UP000094025">
    <property type="component" value="Unassembled WGS sequence"/>
</dbReference>
<sequence length="310" mass="32286">MSGFWPSSFTTIQDLNGKPIVGAKAYFYAAGTTTPITVYRDYGLTTAHPNPLETDGYGRFPAVFLDEADEFYRVRVTTPGGSILYDSDTLPIIGPTEGGGSPPAPVDPNSLLETGDIKVRYGEGFLDGYVRGNGRSIGTATSGATERANSDCQTLYEFLWNADPNLVVAGGRGASANADWSANKPIDLPDFRGRAIVGLDDMGNIAAGVLTDADDLGWKGGAQTHTLSISEMPVHNHDATSDSKAPILNGFTDIAGAQTGGGGSRVALSGGGTDVPTVAHNHAITVQNKGGGAAHNNIQPSLALTVYIRL</sequence>
<accession>A0A178Y0U6</accession>
<reference evidence="1 2" key="1">
    <citation type="journal article" date="2016" name="Int. J. Syst. Evol. Microbiol.">
        <title>Ensifer glycinis sp. nov., an novel rhizobial species associated with Glycine spp.</title>
        <authorList>
            <person name="Yan H."/>
            <person name="Yan J."/>
            <person name="Sui X.H."/>
            <person name="Wang E.T."/>
            <person name="Chen W.X."/>
            <person name="Zhang X.X."/>
            <person name="Chen W.F."/>
        </authorList>
    </citation>
    <scope>NUCLEOTIDE SEQUENCE [LARGE SCALE GENOMIC DNA]</scope>
    <source>
        <strain evidence="1 2">CCBAU 23380</strain>
    </source>
</reference>
<evidence type="ECO:0000313" key="2">
    <source>
        <dbReference type="Proteomes" id="UP000094025"/>
    </source>
</evidence>
<keyword evidence="2" id="KW-1185">Reference proteome</keyword>
<dbReference type="STRING" id="1472378.AU381_00050"/>
<dbReference type="EMBL" id="LPUX01000053">
    <property type="protein sequence ID" value="OAP40355.1"/>
    <property type="molecule type" value="Genomic_DNA"/>
</dbReference>
<dbReference type="OrthoDB" id="8266301at2"/>
<comment type="caution">
    <text evidence="1">The sequence shown here is derived from an EMBL/GenBank/DDBJ whole genome shotgun (WGS) entry which is preliminary data.</text>
</comment>
<protein>
    <recommendedName>
        <fullName evidence="3">Phage tail collar domain-containing protein</fullName>
    </recommendedName>
</protein>
<gene>
    <name evidence="1" type="ORF">AU381_00050</name>
</gene>
<evidence type="ECO:0008006" key="3">
    <source>
        <dbReference type="Google" id="ProtNLM"/>
    </source>
</evidence>
<evidence type="ECO:0000313" key="1">
    <source>
        <dbReference type="EMBL" id="OAP40355.1"/>
    </source>
</evidence>